<gene>
    <name evidence="1" type="ORF">D7003_00895</name>
</gene>
<organism evidence="1 2">
    <name type="scientific">Arthrobacter oryzae</name>
    <dbReference type="NCBI Taxonomy" id="409290"/>
    <lineage>
        <taxon>Bacteria</taxon>
        <taxon>Bacillati</taxon>
        <taxon>Actinomycetota</taxon>
        <taxon>Actinomycetes</taxon>
        <taxon>Micrococcales</taxon>
        <taxon>Micrococcaceae</taxon>
        <taxon>Arthrobacter</taxon>
    </lineage>
</organism>
<dbReference type="RefSeq" id="WP_123253646.1">
    <property type="nucleotide sequence ID" value="NZ_RBED01000004.1"/>
</dbReference>
<dbReference type="InterPro" id="IPR035093">
    <property type="entry name" value="RelE/ParE_toxin_dom_sf"/>
</dbReference>
<dbReference type="Pfam" id="PF05015">
    <property type="entry name" value="HigB-like_toxin"/>
    <property type="match status" value="1"/>
</dbReference>
<dbReference type="Gene3D" id="3.30.2310.20">
    <property type="entry name" value="RelE-like"/>
    <property type="match status" value="1"/>
</dbReference>
<dbReference type="EMBL" id="RBED01000004">
    <property type="protein sequence ID" value="RNL63440.1"/>
    <property type="molecule type" value="Genomic_DNA"/>
</dbReference>
<reference evidence="1 2" key="1">
    <citation type="submission" date="2018-10" db="EMBL/GenBank/DDBJ databases">
        <title>Genome sequencing of Arthrobacter oryzae TNB02.</title>
        <authorList>
            <person name="Cho Y.-J."/>
            <person name="Cho A."/>
            <person name="Kim O.-S."/>
        </authorList>
    </citation>
    <scope>NUCLEOTIDE SEQUENCE [LARGE SCALE GENOMIC DNA]</scope>
    <source>
        <strain evidence="1 2">TNB02</strain>
    </source>
</reference>
<proteinExistence type="predicted"/>
<name>A0A3N0CJ20_9MICC</name>
<evidence type="ECO:0000313" key="1">
    <source>
        <dbReference type="EMBL" id="RNL63440.1"/>
    </source>
</evidence>
<accession>A0A3N0CJ20</accession>
<dbReference type="AlphaFoldDB" id="A0A3N0CJ20"/>
<comment type="caution">
    <text evidence="1">The sequence shown here is derived from an EMBL/GenBank/DDBJ whole genome shotgun (WGS) entry which is preliminary data.</text>
</comment>
<dbReference type="Proteomes" id="UP000273807">
    <property type="component" value="Unassembled WGS sequence"/>
</dbReference>
<protein>
    <recommendedName>
        <fullName evidence="3">Proteic killer suppression protein</fullName>
    </recommendedName>
</protein>
<dbReference type="OrthoDB" id="9801102at2"/>
<evidence type="ECO:0000313" key="2">
    <source>
        <dbReference type="Proteomes" id="UP000273807"/>
    </source>
</evidence>
<evidence type="ECO:0008006" key="3">
    <source>
        <dbReference type="Google" id="ProtNLM"/>
    </source>
</evidence>
<dbReference type="InterPro" id="IPR007711">
    <property type="entry name" value="HigB-1"/>
</dbReference>
<dbReference type="SUPFAM" id="SSF143011">
    <property type="entry name" value="RelE-like"/>
    <property type="match status" value="1"/>
</dbReference>
<keyword evidence="2" id="KW-1185">Reference proteome</keyword>
<dbReference type="PANTHER" id="PTHR40266">
    <property type="entry name" value="TOXIN HIGB-1"/>
    <property type="match status" value="1"/>
</dbReference>
<sequence length="139" mass="15348">MVPLIFSGAPVSSWISASRPVVVPFSGASVPASTAGWTAGWQGQDAWLPALAPAAREDHRTSRWAPNVTKAYRRRIQQLQAAVTEQDLRALKSLHLEKLKGDRAGTWSIRIDTQYRLILRFETAADGRIAIVVEAVDYH</sequence>
<dbReference type="PANTHER" id="PTHR40266:SF2">
    <property type="entry name" value="TOXIN HIGB-1"/>
    <property type="match status" value="1"/>
</dbReference>